<dbReference type="Proteomes" id="UP000011715">
    <property type="component" value="Unassembled WGS sequence"/>
</dbReference>
<reference evidence="5" key="3">
    <citation type="submission" date="2011-03" db="EMBL/GenBank/DDBJ databases">
        <title>Annotation of Magnaporthe poae ATCC 64411.</title>
        <authorList>
            <person name="Ma L.-J."/>
            <person name="Dead R."/>
            <person name="Young S.K."/>
            <person name="Zeng Q."/>
            <person name="Gargeya S."/>
            <person name="Fitzgerald M."/>
            <person name="Haas B."/>
            <person name="Abouelleil A."/>
            <person name="Alvarado L."/>
            <person name="Arachchi H.M."/>
            <person name="Berlin A."/>
            <person name="Brown A."/>
            <person name="Chapman S.B."/>
            <person name="Chen Z."/>
            <person name="Dunbar C."/>
            <person name="Freedman E."/>
            <person name="Gearin G."/>
            <person name="Gellesch M."/>
            <person name="Goldberg J."/>
            <person name="Griggs A."/>
            <person name="Gujja S."/>
            <person name="Heiman D."/>
            <person name="Howarth C."/>
            <person name="Larson L."/>
            <person name="Lui A."/>
            <person name="MacDonald P.J.P."/>
            <person name="Mehta T."/>
            <person name="Montmayeur A."/>
            <person name="Murphy C."/>
            <person name="Neiman D."/>
            <person name="Pearson M."/>
            <person name="Priest M."/>
            <person name="Roberts A."/>
            <person name="Saif S."/>
            <person name="Shea T."/>
            <person name="Shenoy N."/>
            <person name="Sisk P."/>
            <person name="Stolte C."/>
            <person name="Sykes S."/>
            <person name="Yandava C."/>
            <person name="Wortman J."/>
            <person name="Nusbaum C."/>
            <person name="Birren B."/>
        </authorList>
    </citation>
    <scope>NUCLEOTIDE SEQUENCE</scope>
    <source>
        <strain evidence="5">ATCC 64411</strain>
    </source>
</reference>
<evidence type="ECO:0000313" key="7">
    <source>
        <dbReference type="Proteomes" id="UP000011715"/>
    </source>
</evidence>
<reference evidence="6" key="4">
    <citation type="journal article" date="2015" name="G3 (Bethesda)">
        <title>Genome sequences of three phytopathogenic species of the Magnaporthaceae family of fungi.</title>
        <authorList>
            <person name="Okagaki L.H."/>
            <person name="Nunes C.C."/>
            <person name="Sailsbery J."/>
            <person name="Clay B."/>
            <person name="Brown D."/>
            <person name="John T."/>
            <person name="Oh Y."/>
            <person name="Young N."/>
            <person name="Fitzgerald M."/>
            <person name="Haas B.J."/>
            <person name="Zeng Q."/>
            <person name="Young S."/>
            <person name="Adiconis X."/>
            <person name="Fan L."/>
            <person name="Levin J.Z."/>
            <person name="Mitchell T.K."/>
            <person name="Okubara P.A."/>
            <person name="Farman M.L."/>
            <person name="Kohn L.M."/>
            <person name="Birren B."/>
            <person name="Ma L.-J."/>
            <person name="Dean R.A."/>
        </authorList>
    </citation>
    <scope>NUCLEOTIDE SEQUENCE</scope>
    <source>
        <strain evidence="6">ATCC 64411 / 73-15</strain>
    </source>
</reference>
<keyword evidence="1" id="KW-0805">Transcription regulation</keyword>
<proteinExistence type="predicted"/>
<feature type="compositionally biased region" description="Low complexity" evidence="3">
    <location>
        <begin position="366"/>
        <end position="393"/>
    </location>
</feature>
<evidence type="ECO:0000313" key="5">
    <source>
        <dbReference type="EMBL" id="KLU84897.1"/>
    </source>
</evidence>
<dbReference type="InterPro" id="IPR024550">
    <property type="entry name" value="TFIIEa/SarR/Rpc3_HTH_dom"/>
</dbReference>
<dbReference type="OrthoDB" id="361102at2759"/>
<feature type="compositionally biased region" description="Acidic residues" evidence="3">
    <location>
        <begin position="445"/>
        <end position="456"/>
    </location>
</feature>
<keyword evidence="7" id="KW-1185">Reference proteome</keyword>
<feature type="compositionally biased region" description="Acidic residues" evidence="3">
    <location>
        <begin position="339"/>
        <end position="357"/>
    </location>
</feature>
<evidence type="ECO:0000256" key="1">
    <source>
        <dbReference type="ARBA" id="ARBA00023015"/>
    </source>
</evidence>
<gene>
    <name evidence="5" type="ORF">MAPG_03931</name>
</gene>
<accession>A0A0C4DVC9</accession>
<evidence type="ECO:0000259" key="4">
    <source>
        <dbReference type="PROSITE" id="PS51344"/>
    </source>
</evidence>
<dbReference type="GO" id="GO:0006367">
    <property type="term" value="P:transcription initiation at RNA polymerase II promoter"/>
    <property type="evidence" value="ECO:0007669"/>
    <property type="project" value="InterPro"/>
</dbReference>
<dbReference type="EMBL" id="ADBL01000929">
    <property type="status" value="NOT_ANNOTATED_CDS"/>
    <property type="molecule type" value="Genomic_DNA"/>
</dbReference>
<dbReference type="OMA" id="DAIKWKV"/>
<protein>
    <recommendedName>
        <fullName evidence="4">HTH TFE/IIEalpha-type domain-containing protein</fullName>
    </recommendedName>
</protein>
<dbReference type="VEuPathDB" id="FungiDB:MAPG_03931"/>
<dbReference type="InterPro" id="IPR017919">
    <property type="entry name" value="TFIIE/TFIIEa_HTH"/>
</dbReference>
<keyword evidence="2" id="KW-0804">Transcription</keyword>
<dbReference type="EMBL" id="GL876968">
    <property type="protein sequence ID" value="KLU84897.1"/>
    <property type="molecule type" value="Genomic_DNA"/>
</dbReference>
<dbReference type="PANTHER" id="PTHR13097:SF7">
    <property type="entry name" value="GENERAL TRANSCRIPTION FACTOR IIE SUBUNIT 1"/>
    <property type="match status" value="1"/>
</dbReference>
<dbReference type="PROSITE" id="PS51344">
    <property type="entry name" value="HTH_TFE_IIE"/>
    <property type="match status" value="1"/>
</dbReference>
<reference evidence="7" key="1">
    <citation type="submission" date="2010-05" db="EMBL/GenBank/DDBJ databases">
        <title>The genome sequence of Magnaporthe poae strain ATCC 64411.</title>
        <authorList>
            <person name="Ma L.-J."/>
            <person name="Dead R."/>
            <person name="Young S."/>
            <person name="Zeng Q."/>
            <person name="Koehrsen M."/>
            <person name="Alvarado L."/>
            <person name="Berlin A."/>
            <person name="Chapman S.B."/>
            <person name="Chen Z."/>
            <person name="Freedman E."/>
            <person name="Gellesch M."/>
            <person name="Goldberg J."/>
            <person name="Griggs A."/>
            <person name="Gujja S."/>
            <person name="Heilman E.R."/>
            <person name="Heiman D."/>
            <person name="Hepburn T."/>
            <person name="Howarth C."/>
            <person name="Jen D."/>
            <person name="Larson L."/>
            <person name="Mehta T."/>
            <person name="Neiman D."/>
            <person name="Pearson M."/>
            <person name="Roberts A."/>
            <person name="Saif S."/>
            <person name="Shea T."/>
            <person name="Shenoy N."/>
            <person name="Sisk P."/>
            <person name="Stolte C."/>
            <person name="Sykes S."/>
            <person name="Walk T."/>
            <person name="White J."/>
            <person name="Yandava C."/>
            <person name="Haas B."/>
            <person name="Nusbaum C."/>
            <person name="Birren B."/>
        </authorList>
    </citation>
    <scope>NUCLEOTIDE SEQUENCE [LARGE SCALE GENOMIC DNA]</scope>
    <source>
        <strain evidence="7">ATCC 64411 / 73-15</strain>
    </source>
</reference>
<dbReference type="GO" id="GO:0005673">
    <property type="term" value="C:transcription factor TFIIE complex"/>
    <property type="evidence" value="ECO:0007669"/>
    <property type="project" value="TreeGrafter"/>
</dbReference>
<organism evidence="6 7">
    <name type="scientific">Magnaporthiopsis poae (strain ATCC 64411 / 73-15)</name>
    <name type="common">Kentucky bluegrass fungus</name>
    <name type="synonym">Magnaporthe poae</name>
    <dbReference type="NCBI Taxonomy" id="644358"/>
    <lineage>
        <taxon>Eukaryota</taxon>
        <taxon>Fungi</taxon>
        <taxon>Dikarya</taxon>
        <taxon>Ascomycota</taxon>
        <taxon>Pezizomycotina</taxon>
        <taxon>Sordariomycetes</taxon>
        <taxon>Sordariomycetidae</taxon>
        <taxon>Magnaporthales</taxon>
        <taxon>Magnaporthaceae</taxon>
        <taxon>Magnaporthiopsis</taxon>
    </lineage>
</organism>
<dbReference type="InterPro" id="IPR039997">
    <property type="entry name" value="TFE"/>
</dbReference>
<reference evidence="6" key="5">
    <citation type="submission" date="2015-06" db="UniProtKB">
        <authorList>
            <consortium name="EnsemblFungi"/>
        </authorList>
    </citation>
    <scope>IDENTIFICATION</scope>
    <source>
        <strain evidence="6">ATCC 64411</strain>
    </source>
</reference>
<dbReference type="eggNOG" id="KOG2593">
    <property type="taxonomic scope" value="Eukaryota"/>
</dbReference>
<feature type="region of interest" description="Disordered" evidence="3">
    <location>
        <begin position="333"/>
        <end position="456"/>
    </location>
</feature>
<dbReference type="SMART" id="SM00531">
    <property type="entry name" value="TFIIE"/>
    <property type="match status" value="1"/>
</dbReference>
<reference evidence="5" key="2">
    <citation type="submission" date="2010-05" db="EMBL/GenBank/DDBJ databases">
        <title>The Genome Sequence of Magnaporthe poae strain ATCC 64411.</title>
        <authorList>
            <consortium name="The Broad Institute Genome Sequencing Platform"/>
            <consortium name="Broad Institute Genome Sequencing Center for Infectious Disease"/>
            <person name="Ma L.-J."/>
            <person name="Dead R."/>
            <person name="Young S."/>
            <person name="Zeng Q."/>
            <person name="Koehrsen M."/>
            <person name="Alvarado L."/>
            <person name="Berlin A."/>
            <person name="Chapman S.B."/>
            <person name="Chen Z."/>
            <person name="Freedman E."/>
            <person name="Gellesch M."/>
            <person name="Goldberg J."/>
            <person name="Griggs A."/>
            <person name="Gujja S."/>
            <person name="Heilman E.R."/>
            <person name="Heiman D."/>
            <person name="Hepburn T."/>
            <person name="Howarth C."/>
            <person name="Jen D."/>
            <person name="Larson L."/>
            <person name="Mehta T."/>
            <person name="Neiman D."/>
            <person name="Pearson M."/>
            <person name="Roberts A."/>
            <person name="Saif S."/>
            <person name="Shea T."/>
            <person name="Shenoy N."/>
            <person name="Sisk P."/>
            <person name="Stolte C."/>
            <person name="Sykes S."/>
            <person name="Walk T."/>
            <person name="White J."/>
            <person name="Yandava C."/>
            <person name="Haas B."/>
            <person name="Nusbaum C."/>
            <person name="Birren B."/>
        </authorList>
    </citation>
    <scope>NUCLEOTIDE SEQUENCE</scope>
    <source>
        <strain evidence="5">ATCC 64411</strain>
    </source>
</reference>
<feature type="domain" description="HTH TFE/IIEalpha-type" evidence="4">
    <location>
        <begin position="4"/>
        <end position="95"/>
    </location>
</feature>
<evidence type="ECO:0000313" key="6">
    <source>
        <dbReference type="EnsemblFungi" id="MAPG_03931T0"/>
    </source>
</evidence>
<dbReference type="EnsemblFungi" id="MAPG_03931T0">
    <property type="protein sequence ID" value="MAPG_03931T0"/>
    <property type="gene ID" value="MAPG_03931"/>
</dbReference>
<dbReference type="AlphaFoldDB" id="A0A0C4DVC9"/>
<dbReference type="InterPro" id="IPR002853">
    <property type="entry name" value="TFIIE_asu"/>
</dbReference>
<dbReference type="STRING" id="644358.A0A0C4DVC9"/>
<name>A0A0C4DVC9_MAGP6</name>
<dbReference type="Pfam" id="PF02002">
    <property type="entry name" value="TFIIE_alpha"/>
    <property type="match status" value="1"/>
</dbReference>
<dbReference type="PANTHER" id="PTHR13097">
    <property type="entry name" value="TRANSCRIPTION INITIATION FACTOR IIE, ALPHA SUBUNIT"/>
    <property type="match status" value="1"/>
</dbReference>
<evidence type="ECO:0000256" key="2">
    <source>
        <dbReference type="ARBA" id="ARBA00023163"/>
    </source>
</evidence>
<sequence length="456" mass="49747">MDLAKTLVRSVVRAFYETKHALVIDALVLHSALRDDDLAYLMNMNTKDLHKLCGRLKEDRFIQVQTRPELKEGSQRPVNRMYYFIDYRQAIDAIKWRVYKIDKEMQGVTVPVNERKEYFCERAGCMKEYSSMEVLDNPSSRGFLCQVCNSVLRHDPEGKTGGHKQSTRMNTQFRFITDLLPRIDNVVVPDNNFEIAIQQARPVERDALHQVVNSVAVEPNRRPGAVKGLTNLGPKSVTVNLTAGGPSEEEAEAERLRKEEHALRNALPSWIAESTVTGDAYELDPAKRGIIAPAAGAGTAADANNTNEVVDTKDHAEIDDLFAKLKREQEAEAARLAALEEEDDEDEDDEDEDDMFEDVVTGSNNSAGGTPASTAPTALGAPTTAAPVVPSPLGKSSLKRDASSGPASDTASPHGVGTPASDGRPVKKVKVEVPSPPPAAAAAGEESDDDVEFEDV</sequence>
<evidence type="ECO:0000256" key="3">
    <source>
        <dbReference type="SAM" id="MobiDB-lite"/>
    </source>
</evidence>